<evidence type="ECO:0000313" key="3">
    <source>
        <dbReference type="EnsemblPlants" id="OPUNC08G02000.1"/>
    </source>
</evidence>
<evidence type="ECO:0000259" key="2">
    <source>
        <dbReference type="Pfam" id="PF20241"/>
    </source>
</evidence>
<organism evidence="3">
    <name type="scientific">Oryza punctata</name>
    <name type="common">Red rice</name>
    <dbReference type="NCBI Taxonomy" id="4537"/>
    <lineage>
        <taxon>Eukaryota</taxon>
        <taxon>Viridiplantae</taxon>
        <taxon>Streptophyta</taxon>
        <taxon>Embryophyta</taxon>
        <taxon>Tracheophyta</taxon>
        <taxon>Spermatophyta</taxon>
        <taxon>Magnoliopsida</taxon>
        <taxon>Liliopsida</taxon>
        <taxon>Poales</taxon>
        <taxon>Poaceae</taxon>
        <taxon>BOP clade</taxon>
        <taxon>Oryzoideae</taxon>
        <taxon>Oryzeae</taxon>
        <taxon>Oryzinae</taxon>
        <taxon>Oryza</taxon>
    </lineage>
</organism>
<dbReference type="PANTHER" id="PTHR33065:SF186">
    <property type="entry name" value="OS08G0134900 PROTEIN"/>
    <property type="match status" value="1"/>
</dbReference>
<sequence length="628" mass="70310">MADGANENGGGSTAGERPMDSIKRKREMVPELAEDGDSSPSSANRSVDMEVEEKLDYSCAGAKEDASSGSSIEMEDVGVQQQKEPTWEDKVLRVLHIVRRHQFAEYDPKEGGIVYTRFCIHNIALFDLDKESTIGPGPPINSLDSSEYWLLDDSLNIIAIKVAESDVGYPIRIYGTVLARDQHDYRCVYLFRRGRDNPQLITSPEDSLTMTGPYRALASKDIIIFEFNLKILGDGDVDRDFGKGVIEHSCIRHTDKLMTLDLTSWLSTIELVYTPIDYAVEASLTVNILEGPSDFTGKVIAWTSGNKDNKIVLHDSQMAGSPTKLGDDGSIELSRHIVVAPLDENLVLNVILFDGDHEDERFEFVLTNYDEESTCKQGRYELQRRRRRRRASGGGDAAAATEQSPRELAWEEEARAVVDLAASQTPTECPNPCSEIPSSSGGGGGGGGNGEMGKMNCNEELTCGEEKVVEKPKPRRKNWEEKVLKVLHMVRRWEVTDFDPKMECENFRGTSFFTGRVTAWTTGNDEDEMVLYDSEVADTGTEITADGSVQLNRGLVVVPLNEELVLNICVFEGEDEAESFEFILGHYDEEFTCKQNTYEVQVNIIWTAVKKRRRRNMWKLIDHIELLL</sequence>
<reference evidence="3" key="2">
    <citation type="submission" date="2018-05" db="EMBL/GenBank/DDBJ databases">
        <title>OpunRS2 (Oryza punctata Reference Sequence Version 2).</title>
        <authorList>
            <person name="Zhang J."/>
            <person name="Kudrna D."/>
            <person name="Lee S."/>
            <person name="Talag J."/>
            <person name="Welchert J."/>
            <person name="Wing R.A."/>
        </authorList>
    </citation>
    <scope>NUCLEOTIDE SEQUENCE [LARGE SCALE GENOMIC DNA]</scope>
</reference>
<dbReference type="Pfam" id="PF20241">
    <property type="entry name" value="DUF6598"/>
    <property type="match status" value="2"/>
</dbReference>
<proteinExistence type="predicted"/>
<dbReference type="EnsemblPlants" id="OPUNC08G02000.1">
    <property type="protein sequence ID" value="OPUNC08G02000.1"/>
    <property type="gene ID" value="OPUNC08G02000"/>
</dbReference>
<dbReference type="EnsemblPlants" id="OPUNC08G02000.2">
    <property type="protein sequence ID" value="OPUNC08G02000.2"/>
    <property type="gene ID" value="OPUNC08G02000"/>
</dbReference>
<keyword evidence="4" id="KW-1185">Reference proteome</keyword>
<protein>
    <recommendedName>
        <fullName evidence="2">DUF6598 domain-containing protein</fullName>
    </recommendedName>
</protein>
<dbReference type="InterPro" id="IPR046533">
    <property type="entry name" value="DUF6598"/>
</dbReference>
<feature type="domain" description="DUF6598" evidence="2">
    <location>
        <begin position="154"/>
        <end position="382"/>
    </location>
</feature>
<name>A0A0E0LQY6_ORYPU</name>
<dbReference type="Proteomes" id="UP000026962">
    <property type="component" value="Chromosome 8"/>
</dbReference>
<dbReference type="STRING" id="4537.A0A0E0LQY6"/>
<accession>A0A0E0LQY6</accession>
<feature type="domain" description="DUF6598" evidence="2">
    <location>
        <begin position="512"/>
        <end position="603"/>
    </location>
</feature>
<evidence type="ECO:0000256" key="1">
    <source>
        <dbReference type="SAM" id="MobiDB-lite"/>
    </source>
</evidence>
<evidence type="ECO:0000313" key="4">
    <source>
        <dbReference type="Proteomes" id="UP000026962"/>
    </source>
</evidence>
<feature type="region of interest" description="Disordered" evidence="1">
    <location>
        <begin position="1"/>
        <end position="54"/>
    </location>
</feature>
<dbReference type="Gramene" id="OPUNC08G02000.1">
    <property type="protein sequence ID" value="OPUNC08G02000.1"/>
    <property type="gene ID" value="OPUNC08G02000"/>
</dbReference>
<feature type="compositionally biased region" description="Gly residues" evidence="1">
    <location>
        <begin position="440"/>
        <end position="451"/>
    </location>
</feature>
<reference evidence="3" key="1">
    <citation type="submission" date="2015-04" db="UniProtKB">
        <authorList>
            <consortium name="EnsemblPlants"/>
        </authorList>
    </citation>
    <scope>IDENTIFICATION</scope>
</reference>
<dbReference type="PANTHER" id="PTHR33065">
    <property type="entry name" value="OS07G0486400 PROTEIN"/>
    <property type="match status" value="1"/>
</dbReference>
<feature type="region of interest" description="Disordered" evidence="1">
    <location>
        <begin position="383"/>
        <end position="406"/>
    </location>
</feature>
<dbReference type="eggNOG" id="ENOG502R3GW">
    <property type="taxonomic scope" value="Eukaryota"/>
</dbReference>
<dbReference type="Gramene" id="OPUNC08G02000.2">
    <property type="protein sequence ID" value="OPUNC08G02000.2"/>
    <property type="gene ID" value="OPUNC08G02000"/>
</dbReference>
<dbReference type="HOGENOM" id="CLU_435740_0_0_1"/>
<dbReference type="AlphaFoldDB" id="A0A0E0LQY6"/>
<feature type="region of interest" description="Disordered" evidence="1">
    <location>
        <begin position="422"/>
        <end position="452"/>
    </location>
</feature>